<accession>W6M7G7</accession>
<dbReference type="EMBL" id="CBTJ020000068">
    <property type="protein sequence ID" value="CDI03587.1"/>
    <property type="molecule type" value="Genomic_DNA"/>
</dbReference>
<dbReference type="Proteomes" id="UP000035760">
    <property type="component" value="Unassembled WGS sequence"/>
</dbReference>
<gene>
    <name evidence="1" type="ORF">BN873_590037</name>
</gene>
<evidence type="ECO:0000313" key="1">
    <source>
        <dbReference type="EMBL" id="CDI03587.1"/>
    </source>
</evidence>
<comment type="caution">
    <text evidence="1">The sequence shown here is derived from an EMBL/GenBank/DDBJ whole genome shotgun (WGS) entry which is preliminary data.</text>
</comment>
<dbReference type="AlphaFoldDB" id="W6M7G7"/>
<evidence type="ECO:0000313" key="2">
    <source>
        <dbReference type="Proteomes" id="UP000035760"/>
    </source>
</evidence>
<keyword evidence="2" id="KW-1185">Reference proteome</keyword>
<reference evidence="1" key="2">
    <citation type="submission" date="2014-03" db="EMBL/GenBank/DDBJ databases">
        <title>Candidatus Competibacter-lineage genomes retrieved from metagenomes reveal functional metabolic diversity.</title>
        <authorList>
            <person name="McIlroy S.J."/>
            <person name="Albertsen M."/>
            <person name="Andresen E.K."/>
            <person name="Saunders A.M."/>
            <person name="Kristiansen R."/>
            <person name="Stokholm-Bjerregaard M."/>
            <person name="Nielsen K.L."/>
            <person name="Nielsen P.H."/>
        </authorList>
    </citation>
    <scope>NUCLEOTIDE SEQUENCE</scope>
    <source>
        <strain evidence="1">Run_A_D11</strain>
    </source>
</reference>
<name>W6M7G7_9GAMM</name>
<reference evidence="1" key="1">
    <citation type="submission" date="2013-07" db="EMBL/GenBank/DDBJ databases">
        <authorList>
            <person name="McIlroy S."/>
        </authorList>
    </citation>
    <scope>NUCLEOTIDE SEQUENCE [LARGE SCALE GENOMIC DNA]</scope>
    <source>
        <strain evidence="1">Run_A_D11</strain>
    </source>
</reference>
<organism evidence="1 2">
    <name type="scientific">Candidatus Competibacter denitrificans Run_A_D11</name>
    <dbReference type="NCBI Taxonomy" id="1400863"/>
    <lineage>
        <taxon>Bacteria</taxon>
        <taxon>Pseudomonadati</taxon>
        <taxon>Pseudomonadota</taxon>
        <taxon>Gammaproteobacteria</taxon>
        <taxon>Candidatus Competibacteraceae</taxon>
        <taxon>Candidatus Competibacter</taxon>
    </lineage>
</organism>
<dbReference type="STRING" id="1400863.BN873_590037"/>
<proteinExistence type="predicted"/>
<protein>
    <submittedName>
        <fullName evidence="1">Uncharacterized protein</fullName>
    </submittedName>
</protein>
<dbReference type="RefSeq" id="WP_048674396.1">
    <property type="nucleotide sequence ID" value="NZ_CBTJ020000068.1"/>
</dbReference>
<sequence>MEEISGALPVAQAAPEDQRLNLLKDLTGEHLTGDLLTATLWGYFANNLFRPNGPGPSKFTS</sequence>